<dbReference type="PANTHER" id="PTHR30383">
    <property type="entry name" value="THIOESTERASE 1/PROTEASE 1/LYSOPHOSPHOLIPASE L1"/>
    <property type="match status" value="1"/>
</dbReference>
<dbReference type="EMBL" id="JAUSSU010000002">
    <property type="protein sequence ID" value="MDQ0111454.1"/>
    <property type="molecule type" value="Genomic_DNA"/>
</dbReference>
<feature type="domain" description="SGNH hydrolase-type esterase" evidence="1">
    <location>
        <begin position="67"/>
        <end position="263"/>
    </location>
</feature>
<dbReference type="RefSeq" id="WP_307201456.1">
    <property type="nucleotide sequence ID" value="NZ_JAUSSU010000002.1"/>
</dbReference>
<gene>
    <name evidence="2" type="ORF">J2T15_000887</name>
</gene>
<organism evidence="2 3">
    <name type="scientific">Paenibacillus harenae</name>
    <dbReference type="NCBI Taxonomy" id="306543"/>
    <lineage>
        <taxon>Bacteria</taxon>
        <taxon>Bacillati</taxon>
        <taxon>Bacillota</taxon>
        <taxon>Bacilli</taxon>
        <taxon>Bacillales</taxon>
        <taxon>Paenibacillaceae</taxon>
        <taxon>Paenibacillus</taxon>
    </lineage>
</organism>
<evidence type="ECO:0000313" key="2">
    <source>
        <dbReference type="EMBL" id="MDQ0111454.1"/>
    </source>
</evidence>
<protein>
    <submittedName>
        <fullName evidence="2">Lysophospholipase L1-like esterase</fullName>
    </submittedName>
</protein>
<dbReference type="Gene3D" id="3.40.50.1110">
    <property type="entry name" value="SGNH hydrolase"/>
    <property type="match status" value="1"/>
</dbReference>
<accession>A0ABT9TVQ9</accession>
<name>A0ABT9TVQ9_PAEHA</name>
<dbReference type="InterPro" id="IPR051532">
    <property type="entry name" value="Ester_Hydrolysis_Enzymes"/>
</dbReference>
<keyword evidence="3" id="KW-1185">Reference proteome</keyword>
<dbReference type="SUPFAM" id="SSF52266">
    <property type="entry name" value="SGNH hydrolase"/>
    <property type="match status" value="1"/>
</dbReference>
<dbReference type="PANTHER" id="PTHR30383:SF27">
    <property type="entry name" value="SPORE GERMINATION LIPASE LIPC"/>
    <property type="match status" value="1"/>
</dbReference>
<dbReference type="InterPro" id="IPR036514">
    <property type="entry name" value="SGNH_hydro_sf"/>
</dbReference>
<proteinExistence type="predicted"/>
<dbReference type="Proteomes" id="UP001229346">
    <property type="component" value="Unassembled WGS sequence"/>
</dbReference>
<evidence type="ECO:0000259" key="1">
    <source>
        <dbReference type="Pfam" id="PF13472"/>
    </source>
</evidence>
<reference evidence="2 3" key="1">
    <citation type="submission" date="2023-07" db="EMBL/GenBank/DDBJ databases">
        <title>Sorghum-associated microbial communities from plants grown in Nebraska, USA.</title>
        <authorList>
            <person name="Schachtman D."/>
        </authorList>
    </citation>
    <scope>NUCLEOTIDE SEQUENCE [LARGE SCALE GENOMIC DNA]</scope>
    <source>
        <strain evidence="2 3">CC482</strain>
    </source>
</reference>
<sequence length="273" mass="29935">MSRSRLLWPLLAGLTAASTVCLLLGFGWAVKDMLYPAMAEVGPELATKPETDEALPLEEATEIRIVAFGDSLTKGTGDTTGEGYVKLAAAGLRDKLGKPVRIINNLAINGMLTRELSEKLELGSGYRQAIKGANLILFTIGGNDLFQSARAANQGRPLSALQIAGMASALTETMDGFEKVVQTIGSINPDATILYIGLYNPFYDVEQLRSGSLEVQQWNTNAYAILHKYPKMMMVPTFDLFEWQIGKRLSEDHFHPNHEGYKRIAERIVSALE</sequence>
<dbReference type="InterPro" id="IPR013830">
    <property type="entry name" value="SGNH_hydro"/>
</dbReference>
<evidence type="ECO:0000313" key="3">
    <source>
        <dbReference type="Proteomes" id="UP001229346"/>
    </source>
</evidence>
<dbReference type="Pfam" id="PF13472">
    <property type="entry name" value="Lipase_GDSL_2"/>
    <property type="match status" value="1"/>
</dbReference>
<comment type="caution">
    <text evidence="2">The sequence shown here is derived from an EMBL/GenBank/DDBJ whole genome shotgun (WGS) entry which is preliminary data.</text>
</comment>